<evidence type="ECO:0000313" key="1">
    <source>
        <dbReference type="EMBL" id="MBR0669047.1"/>
    </source>
</evidence>
<dbReference type="Proteomes" id="UP001196870">
    <property type="component" value="Unassembled WGS sequence"/>
</dbReference>
<proteinExistence type="predicted"/>
<gene>
    <name evidence="1" type="ORF">GXW71_32155</name>
</gene>
<accession>A0ABS5F908</accession>
<organism evidence="1 2">
    <name type="scientific">Plastoroseomonas hellenica</name>
    <dbReference type="NCBI Taxonomy" id="2687306"/>
    <lineage>
        <taxon>Bacteria</taxon>
        <taxon>Pseudomonadati</taxon>
        <taxon>Pseudomonadota</taxon>
        <taxon>Alphaproteobacteria</taxon>
        <taxon>Acetobacterales</taxon>
        <taxon>Acetobacteraceae</taxon>
        <taxon>Plastoroseomonas</taxon>
    </lineage>
</organism>
<evidence type="ECO:0000313" key="2">
    <source>
        <dbReference type="Proteomes" id="UP001196870"/>
    </source>
</evidence>
<dbReference type="EMBL" id="JAAGBB010000080">
    <property type="protein sequence ID" value="MBR0669047.1"/>
    <property type="molecule type" value="Genomic_DNA"/>
</dbReference>
<name>A0ABS5F908_9PROT</name>
<sequence>MSGHPWERPPAAMLPEAVAALAALAEGRAGDAEATATLAIVTAHQVPELLDAGLLRPGDFGDAALEAMAVVIDAAAAWDEDEESLEEFVAGLEPDDLRNVAAAARPWAAAVYADMVPEAAKRAR</sequence>
<keyword evidence="2" id="KW-1185">Reference proteome</keyword>
<comment type="caution">
    <text evidence="1">The sequence shown here is derived from an EMBL/GenBank/DDBJ whole genome shotgun (WGS) entry which is preliminary data.</text>
</comment>
<protein>
    <submittedName>
        <fullName evidence="1">Uncharacterized protein</fullName>
    </submittedName>
</protein>
<reference evidence="2" key="1">
    <citation type="journal article" date="2021" name="Syst. Appl. Microbiol.">
        <title>Roseomonas hellenica sp. nov., isolated from roots of wild-growing Alkanna tinctoria.</title>
        <authorList>
            <person name="Rat A."/>
            <person name="Naranjo H.D."/>
            <person name="Lebbe L."/>
            <person name="Cnockaert M."/>
            <person name="Krigas N."/>
            <person name="Grigoriadou K."/>
            <person name="Maloupa E."/>
            <person name="Willems A."/>
        </authorList>
    </citation>
    <scope>NUCLEOTIDE SEQUENCE [LARGE SCALE GENOMIC DNA]</scope>
    <source>
        <strain evidence="2">LMG 31523</strain>
    </source>
</reference>
<dbReference type="RefSeq" id="WP_211857586.1">
    <property type="nucleotide sequence ID" value="NZ_JAAGBB010000080.1"/>
</dbReference>